<dbReference type="EMBL" id="JARKIK010000079">
    <property type="protein sequence ID" value="KAK8726425.1"/>
    <property type="molecule type" value="Genomic_DNA"/>
</dbReference>
<evidence type="ECO:0008006" key="3">
    <source>
        <dbReference type="Google" id="ProtNLM"/>
    </source>
</evidence>
<dbReference type="EMBL" id="JARKIK010000079">
    <property type="protein sequence ID" value="KAK8726420.1"/>
    <property type="molecule type" value="Genomic_DNA"/>
</dbReference>
<dbReference type="PANTHER" id="PTHR33559">
    <property type="entry name" value="PROTEASOME ASSEMBLY CHAPERONE 4"/>
    <property type="match status" value="1"/>
</dbReference>
<evidence type="ECO:0000313" key="2">
    <source>
        <dbReference type="Proteomes" id="UP001445076"/>
    </source>
</evidence>
<dbReference type="EMBL" id="JARKIK010000079">
    <property type="protein sequence ID" value="KAK8726417.1"/>
    <property type="molecule type" value="Genomic_DNA"/>
</dbReference>
<reference evidence="1 2" key="1">
    <citation type="journal article" date="2024" name="BMC Genomics">
        <title>Genome assembly of redclaw crayfish (Cherax quadricarinatus) provides insights into its immune adaptation and hypoxia tolerance.</title>
        <authorList>
            <person name="Liu Z."/>
            <person name="Zheng J."/>
            <person name="Li H."/>
            <person name="Fang K."/>
            <person name="Wang S."/>
            <person name="He J."/>
            <person name="Zhou D."/>
            <person name="Weng S."/>
            <person name="Chi M."/>
            <person name="Gu Z."/>
            <person name="He J."/>
            <person name="Li F."/>
            <person name="Wang M."/>
        </authorList>
    </citation>
    <scope>NUCLEOTIDE SEQUENCE [LARGE SCALE GENOMIC DNA]</scope>
    <source>
        <strain evidence="1">ZL_2023a</strain>
    </source>
</reference>
<sequence>MDELVPGLSLREFISQHGDLTIYYQLLTLTGSVYAWVGTEQGSMGGLVAAMVSRVGPPAVSTLLGPSGAGSHQTSQLAERLQKRAQKHVLLSMNLPSDDLIPHVEQRLLEELCVV</sequence>
<comment type="caution">
    <text evidence="1">The sequence shown here is derived from an EMBL/GenBank/DDBJ whole genome shotgun (WGS) entry which is preliminary data.</text>
</comment>
<dbReference type="AlphaFoldDB" id="A0AAW0W945"/>
<dbReference type="GO" id="GO:0043248">
    <property type="term" value="P:proteasome assembly"/>
    <property type="evidence" value="ECO:0007669"/>
    <property type="project" value="InterPro"/>
</dbReference>
<dbReference type="EMBL" id="JARKIK010000079">
    <property type="protein sequence ID" value="KAK8726418.1"/>
    <property type="molecule type" value="Genomic_DNA"/>
</dbReference>
<dbReference type="EMBL" id="JARKIK010000079">
    <property type="protein sequence ID" value="KAK8726421.1"/>
    <property type="molecule type" value="Genomic_DNA"/>
</dbReference>
<dbReference type="Proteomes" id="UP001445076">
    <property type="component" value="Unassembled WGS sequence"/>
</dbReference>
<dbReference type="EMBL" id="JARKIK010000079">
    <property type="protein sequence ID" value="KAK8726427.1"/>
    <property type="molecule type" value="Genomic_DNA"/>
</dbReference>
<dbReference type="PANTHER" id="PTHR33559:SF1">
    <property type="entry name" value="PROTEASOME ASSEMBLY CHAPERONE 4"/>
    <property type="match status" value="1"/>
</dbReference>
<dbReference type="EMBL" id="JARKIK010000079">
    <property type="protein sequence ID" value="KAK8726424.1"/>
    <property type="molecule type" value="Genomic_DNA"/>
</dbReference>
<dbReference type="EMBL" id="JARKIK010000079">
    <property type="protein sequence ID" value="KAK8726429.1"/>
    <property type="molecule type" value="Genomic_DNA"/>
</dbReference>
<gene>
    <name evidence="1" type="ORF">OTU49_010255</name>
</gene>
<evidence type="ECO:0000313" key="1">
    <source>
        <dbReference type="EMBL" id="KAK8726427.1"/>
    </source>
</evidence>
<dbReference type="EMBL" id="JARKIK010000079">
    <property type="protein sequence ID" value="KAK8726423.1"/>
    <property type="molecule type" value="Genomic_DNA"/>
</dbReference>
<keyword evidence="2" id="KW-1185">Reference proteome</keyword>
<dbReference type="InterPro" id="IPR032157">
    <property type="entry name" value="PAC4"/>
</dbReference>
<organism evidence="1 2">
    <name type="scientific">Cherax quadricarinatus</name>
    <name type="common">Australian red claw crayfish</name>
    <dbReference type="NCBI Taxonomy" id="27406"/>
    <lineage>
        <taxon>Eukaryota</taxon>
        <taxon>Metazoa</taxon>
        <taxon>Ecdysozoa</taxon>
        <taxon>Arthropoda</taxon>
        <taxon>Crustacea</taxon>
        <taxon>Multicrustacea</taxon>
        <taxon>Malacostraca</taxon>
        <taxon>Eumalacostraca</taxon>
        <taxon>Eucarida</taxon>
        <taxon>Decapoda</taxon>
        <taxon>Pleocyemata</taxon>
        <taxon>Astacidea</taxon>
        <taxon>Parastacoidea</taxon>
        <taxon>Parastacidae</taxon>
        <taxon>Cherax</taxon>
    </lineage>
</organism>
<dbReference type="EMBL" id="JARKIK010000079">
    <property type="protein sequence ID" value="KAK8726422.1"/>
    <property type="molecule type" value="Genomic_DNA"/>
</dbReference>
<protein>
    <recommendedName>
        <fullName evidence="3">Proteasome assembly chaperone 4</fullName>
    </recommendedName>
</protein>
<reference evidence="1" key="2">
    <citation type="submission" date="2024-01" db="EMBL/GenBank/DDBJ databases">
        <authorList>
            <person name="He J."/>
            <person name="Wang M."/>
            <person name="Zheng J."/>
            <person name="Liu Z."/>
        </authorList>
    </citation>
    <scope>NUCLEOTIDE SEQUENCE</scope>
    <source>
        <strain evidence="1">ZL_2023a</strain>
        <tissue evidence="1">Muscle</tissue>
    </source>
</reference>
<accession>A0AAW0W945</accession>
<dbReference type="Pfam" id="PF16093">
    <property type="entry name" value="PAC4"/>
    <property type="match status" value="1"/>
</dbReference>
<name>A0AAW0W945_CHEQU</name>
<proteinExistence type="predicted"/>